<dbReference type="Proteomes" id="UP000076079">
    <property type="component" value="Chromosome"/>
</dbReference>
<dbReference type="KEGG" id="abac:LuPra_04288"/>
<proteinExistence type="predicted"/>
<sequence>MVDGNENADRGLVATRLERLITERAYLFGQLGYVRDRFKDIDYLIAPTAGIGYKVVATDRTTFDVDTSLGMAFEKNTGLELETDGAVTLGEKFSHKLSANAAITQGSTALWKMDDFGDALYTFSAGLAASVTTRVQLKLEFQDVYKSRPTGDADKNDIAFITAFVYKF</sequence>
<keyword evidence="2" id="KW-1185">Reference proteome</keyword>
<organism evidence="1 2">
    <name type="scientific">Luteitalea pratensis</name>
    <dbReference type="NCBI Taxonomy" id="1855912"/>
    <lineage>
        <taxon>Bacteria</taxon>
        <taxon>Pseudomonadati</taxon>
        <taxon>Acidobacteriota</taxon>
        <taxon>Vicinamibacteria</taxon>
        <taxon>Vicinamibacterales</taxon>
        <taxon>Vicinamibacteraceae</taxon>
        <taxon>Luteitalea</taxon>
    </lineage>
</organism>
<dbReference type="InterPro" id="IPR007433">
    <property type="entry name" value="DUF481"/>
</dbReference>
<accession>A0A143PTA8</accession>
<evidence type="ECO:0000313" key="1">
    <source>
        <dbReference type="EMBL" id="AMY11044.1"/>
    </source>
</evidence>
<reference evidence="2" key="2">
    <citation type="submission" date="2016-04" db="EMBL/GenBank/DDBJ databases">
        <title>First Complete Genome Sequence of a Subdivision 6 Acidobacterium.</title>
        <authorList>
            <person name="Huang S."/>
            <person name="Vieira S."/>
            <person name="Bunk B."/>
            <person name="Riedel T."/>
            <person name="Sproeer C."/>
            <person name="Overmann J."/>
        </authorList>
    </citation>
    <scope>NUCLEOTIDE SEQUENCE [LARGE SCALE GENOMIC DNA]</scope>
    <source>
        <strain evidence="2">DSM 100886 HEG_-6_39</strain>
    </source>
</reference>
<dbReference type="Pfam" id="PF04338">
    <property type="entry name" value="DUF481"/>
    <property type="match status" value="1"/>
</dbReference>
<dbReference type="AlphaFoldDB" id="A0A143PTA8"/>
<dbReference type="STRING" id="1855912.LuPra_04288"/>
<evidence type="ECO:0000313" key="2">
    <source>
        <dbReference type="Proteomes" id="UP000076079"/>
    </source>
</evidence>
<name>A0A143PTA8_LUTPR</name>
<dbReference type="EMBL" id="CP015136">
    <property type="protein sequence ID" value="AMY11044.1"/>
    <property type="molecule type" value="Genomic_DNA"/>
</dbReference>
<reference evidence="1 2" key="1">
    <citation type="journal article" date="2016" name="Genome Announc.">
        <title>First Complete Genome Sequence of a Subdivision 6 Acidobacterium Strain.</title>
        <authorList>
            <person name="Huang S."/>
            <person name="Vieira S."/>
            <person name="Bunk B."/>
            <person name="Riedel T."/>
            <person name="Sproer C."/>
            <person name="Overmann J."/>
        </authorList>
    </citation>
    <scope>NUCLEOTIDE SEQUENCE [LARGE SCALE GENOMIC DNA]</scope>
    <source>
        <strain evidence="2">DSM 100886 HEG_-6_39</strain>
    </source>
</reference>
<protein>
    <submittedName>
        <fullName evidence="1">Salt-induced outer membrane protein</fullName>
    </submittedName>
</protein>
<gene>
    <name evidence="1" type="ORF">LuPra_04288</name>
</gene>